<dbReference type="Gene3D" id="3.40.390.10">
    <property type="entry name" value="Collagenase (Catalytic Domain)"/>
    <property type="match status" value="1"/>
</dbReference>
<dbReference type="InterPro" id="IPR024079">
    <property type="entry name" value="MetalloPept_cat_dom_sf"/>
</dbReference>
<evidence type="ECO:0000256" key="7">
    <source>
        <dbReference type="RuleBase" id="RU003435"/>
    </source>
</evidence>
<dbReference type="RefSeq" id="WP_076956245.1">
    <property type="nucleotide sequence ID" value="NZ_MLCO01000031.1"/>
</dbReference>
<evidence type="ECO:0000313" key="9">
    <source>
        <dbReference type="EMBL" id="ONG57021.1"/>
    </source>
</evidence>
<dbReference type="GO" id="GO:0006508">
    <property type="term" value="P:proteolysis"/>
    <property type="evidence" value="ECO:0007669"/>
    <property type="project" value="UniProtKB-KW"/>
</dbReference>
<dbReference type="InterPro" id="IPR045090">
    <property type="entry name" value="Pept_M3A_M3B"/>
</dbReference>
<keyword evidence="5 7" id="KW-0862">Zinc</keyword>
<feature type="domain" description="Peptidase M3A/M3B catalytic" evidence="8">
    <location>
        <begin position="222"/>
        <end position="661"/>
    </location>
</feature>
<keyword evidence="3 7" id="KW-0479">Metal-binding</keyword>
<dbReference type="AlphaFoldDB" id="A0A1V2H685"/>
<comment type="cofactor">
    <cofactor evidence="7">
        <name>Zn(2+)</name>
        <dbReference type="ChEBI" id="CHEBI:29105"/>
    </cofactor>
    <text evidence="7">Binds 1 zinc ion.</text>
</comment>
<dbReference type="PANTHER" id="PTHR43660:SF1">
    <property type="entry name" value="DIPEPTIDYL CARBOXYPEPTIDASE"/>
    <property type="match status" value="1"/>
</dbReference>
<reference evidence="9 10" key="1">
    <citation type="submission" date="2016-10" db="EMBL/GenBank/DDBJ databases">
        <title>Draft Genome sequence of Roseomonas sp. strain M3.</title>
        <authorList>
            <person name="Subhash Y."/>
            <person name="Lee S."/>
        </authorList>
    </citation>
    <scope>NUCLEOTIDE SEQUENCE [LARGE SCALE GENOMIC DNA]</scope>
    <source>
        <strain evidence="9 10">M3</strain>
    </source>
</reference>
<dbReference type="Pfam" id="PF01432">
    <property type="entry name" value="Peptidase_M3"/>
    <property type="match status" value="1"/>
</dbReference>
<evidence type="ECO:0000256" key="2">
    <source>
        <dbReference type="ARBA" id="ARBA00022670"/>
    </source>
</evidence>
<dbReference type="InterPro" id="IPR034005">
    <property type="entry name" value="M3A_DCP"/>
</dbReference>
<evidence type="ECO:0000256" key="5">
    <source>
        <dbReference type="ARBA" id="ARBA00022833"/>
    </source>
</evidence>
<keyword evidence="4 7" id="KW-0378">Hydrolase</keyword>
<dbReference type="GO" id="GO:0005829">
    <property type="term" value="C:cytosol"/>
    <property type="evidence" value="ECO:0007669"/>
    <property type="project" value="TreeGrafter"/>
</dbReference>
<evidence type="ECO:0000256" key="3">
    <source>
        <dbReference type="ARBA" id="ARBA00022723"/>
    </source>
</evidence>
<dbReference type="Proteomes" id="UP000188879">
    <property type="component" value="Unassembled WGS sequence"/>
</dbReference>
<dbReference type="InterPro" id="IPR001567">
    <property type="entry name" value="Pept_M3A_M3B_dom"/>
</dbReference>
<evidence type="ECO:0000256" key="1">
    <source>
        <dbReference type="ARBA" id="ARBA00006040"/>
    </source>
</evidence>
<proteinExistence type="inferred from homology"/>
<dbReference type="GO" id="GO:0046872">
    <property type="term" value="F:metal ion binding"/>
    <property type="evidence" value="ECO:0007669"/>
    <property type="project" value="UniProtKB-UniRule"/>
</dbReference>
<dbReference type="PANTHER" id="PTHR43660">
    <property type="entry name" value="DIPEPTIDYL CARBOXYPEPTIDASE"/>
    <property type="match status" value="1"/>
</dbReference>
<evidence type="ECO:0000259" key="8">
    <source>
        <dbReference type="Pfam" id="PF01432"/>
    </source>
</evidence>
<dbReference type="InterPro" id="IPR024077">
    <property type="entry name" value="Neurolysin/TOP_dom2"/>
</dbReference>
<dbReference type="GO" id="GO:0004180">
    <property type="term" value="F:carboxypeptidase activity"/>
    <property type="evidence" value="ECO:0007669"/>
    <property type="project" value="TreeGrafter"/>
</dbReference>
<evidence type="ECO:0000313" key="10">
    <source>
        <dbReference type="Proteomes" id="UP000188879"/>
    </source>
</evidence>
<evidence type="ECO:0000256" key="6">
    <source>
        <dbReference type="ARBA" id="ARBA00023049"/>
    </source>
</evidence>
<keyword evidence="10" id="KW-1185">Reference proteome</keyword>
<sequence length="663" mass="72552">MADNPFFETWDSAAGLPPFPRLRPEHFPPALTAALAAHKAEIAAILASRDPADFANTLEPLERAGRQLSLVSRCLDTLASNLGDPAIEALELEWSPVLAEHDAAITGDSFLYARLMAVPEDGREEDQRRLLAQHRRQMRRAGAGLDAPGRARMLAIAGEASRLETEFAQNVTRAERDWTLSLSATDLDGLSDDFRAALQAAADERGEQGWLVTLSRSVMEQFLAQSTRRDLRQAVHQAWSVRAAEANAPLVPRLLALRAERARLLGFSNHAEYALDGSMAGSPKAAMALLEKLWEAGRARALVEEADLQALADADGLGGTIAAWDWAFYAERLRQQRHGIDEAALKPYLPLPRVLEAAFDTAHRLFGVTFVERDDLPAWHVDARSFEVKSGAETLGLFVMDNYARPGKRSGAWMSSLSDAAALTGARAVVTNDNNIARGNPTLLSWDDARTVFHELGHALHGLISTVRYPSQSGTNVEHDFVEFPSQVLENWLATPAVLDRHARHVETGAPIPAALRDAVLGARTFNQGFFTTALVGSALLDMALHSLDDPSTLDPAAFEAAFLADRKMPEAVGLRHRTLHFSHLFGGSMYAAGYYAYLWAEVLDADGFAAFEESGDVFDPRLSQKLREIYAAGGSRDPMALYLDFRGRPPQEDALLRARGLI</sequence>
<evidence type="ECO:0000256" key="4">
    <source>
        <dbReference type="ARBA" id="ARBA00022801"/>
    </source>
</evidence>
<name>A0A1V2H685_9PROT</name>
<protein>
    <recommendedName>
        <fullName evidence="8">Peptidase M3A/M3B catalytic domain-containing protein</fullName>
    </recommendedName>
</protein>
<dbReference type="Gene3D" id="1.10.1370.40">
    <property type="match status" value="1"/>
</dbReference>
<dbReference type="OrthoDB" id="9773538at2"/>
<dbReference type="EMBL" id="MLCO01000031">
    <property type="protein sequence ID" value="ONG57021.1"/>
    <property type="molecule type" value="Genomic_DNA"/>
</dbReference>
<gene>
    <name evidence="9" type="ORF">BKE38_04785</name>
</gene>
<dbReference type="SUPFAM" id="SSF55486">
    <property type="entry name" value="Metalloproteases ('zincins'), catalytic domain"/>
    <property type="match status" value="1"/>
</dbReference>
<comment type="caution">
    <text evidence="9">The sequence shown here is derived from an EMBL/GenBank/DDBJ whole genome shotgun (WGS) entry which is preliminary data.</text>
</comment>
<keyword evidence="6 7" id="KW-0482">Metalloprotease</keyword>
<comment type="similarity">
    <text evidence="1 7">Belongs to the peptidase M3 family.</text>
</comment>
<dbReference type="Gene3D" id="1.10.1370.10">
    <property type="entry name" value="Neurolysin, domain 3"/>
    <property type="match status" value="1"/>
</dbReference>
<organism evidence="9 10">
    <name type="scientific">Teichococcus deserti</name>
    <dbReference type="NCBI Taxonomy" id="1817963"/>
    <lineage>
        <taxon>Bacteria</taxon>
        <taxon>Pseudomonadati</taxon>
        <taxon>Pseudomonadota</taxon>
        <taxon>Alphaproteobacteria</taxon>
        <taxon>Acetobacterales</taxon>
        <taxon>Roseomonadaceae</taxon>
        <taxon>Roseomonas</taxon>
    </lineage>
</organism>
<accession>A0A1V2H685</accession>
<dbReference type="CDD" id="cd06456">
    <property type="entry name" value="M3A_DCP"/>
    <property type="match status" value="1"/>
</dbReference>
<dbReference type="GO" id="GO:0004222">
    <property type="term" value="F:metalloendopeptidase activity"/>
    <property type="evidence" value="ECO:0007669"/>
    <property type="project" value="InterPro"/>
</dbReference>
<keyword evidence="2 7" id="KW-0645">Protease</keyword>